<feature type="region of interest" description="Disordered" evidence="1">
    <location>
        <begin position="61"/>
        <end position="92"/>
    </location>
</feature>
<dbReference type="AlphaFoldDB" id="A0A7S2ND47"/>
<feature type="region of interest" description="Disordered" evidence="1">
    <location>
        <begin position="1"/>
        <end position="34"/>
    </location>
</feature>
<dbReference type="EMBL" id="HBGU01071802">
    <property type="protein sequence ID" value="CAD9534337.1"/>
    <property type="molecule type" value="Transcribed_RNA"/>
</dbReference>
<accession>A0A7S2ND47</accession>
<name>A0A7S2ND47_9EUKA</name>
<feature type="compositionally biased region" description="Basic and acidic residues" evidence="1">
    <location>
        <begin position="10"/>
        <end position="19"/>
    </location>
</feature>
<evidence type="ECO:0000256" key="1">
    <source>
        <dbReference type="SAM" id="MobiDB-lite"/>
    </source>
</evidence>
<evidence type="ECO:0000313" key="2">
    <source>
        <dbReference type="EMBL" id="CAD9534337.1"/>
    </source>
</evidence>
<gene>
    <name evidence="2" type="ORF">CBRE1094_LOCUS39181</name>
</gene>
<organism evidence="2">
    <name type="scientific">Haptolina brevifila</name>
    <dbReference type="NCBI Taxonomy" id="156173"/>
    <lineage>
        <taxon>Eukaryota</taxon>
        <taxon>Haptista</taxon>
        <taxon>Haptophyta</taxon>
        <taxon>Prymnesiophyceae</taxon>
        <taxon>Prymnesiales</taxon>
        <taxon>Prymnesiaceae</taxon>
        <taxon>Haptolina</taxon>
    </lineage>
</organism>
<proteinExistence type="predicted"/>
<protein>
    <submittedName>
        <fullName evidence="2">Uncharacterized protein</fullName>
    </submittedName>
</protein>
<reference evidence="2" key="1">
    <citation type="submission" date="2021-01" db="EMBL/GenBank/DDBJ databases">
        <authorList>
            <person name="Corre E."/>
            <person name="Pelletier E."/>
            <person name="Niang G."/>
            <person name="Scheremetjew M."/>
            <person name="Finn R."/>
            <person name="Kale V."/>
            <person name="Holt S."/>
            <person name="Cochrane G."/>
            <person name="Meng A."/>
            <person name="Brown T."/>
            <person name="Cohen L."/>
        </authorList>
    </citation>
    <scope>NUCLEOTIDE SEQUENCE</scope>
    <source>
        <strain evidence="2">UTEX LB 985</strain>
    </source>
</reference>
<sequence>MVLAKSPPVTDERKRERYTSSRPNHRWTADDARSHSATAALLEREYYEVITKTPVFAGHIPRVPHWSPQSPRPATHAPGIPGGQSAGGRWEGDSTFVYEDTFGPAGVDYTNVSSASANKMFWTGRPAPQSHAARVAKLAAELGAA</sequence>